<keyword evidence="12" id="KW-0460">Magnesium</keyword>
<dbReference type="SFLD" id="SFLDF00044">
    <property type="entry name" value="enolase-phosphatase"/>
    <property type="match status" value="1"/>
</dbReference>
<keyword evidence="9" id="KW-0511">Multifunctional enzyme</keyword>
<evidence type="ECO:0000256" key="6">
    <source>
        <dbReference type="ARBA" id="ARBA00022857"/>
    </source>
</evidence>
<comment type="catalytic activity">
    <reaction evidence="10">
        <text>(6R)-5,10-methenyltetrahydrofolate + H2O = (6R)-10-formyltetrahydrofolate + H(+)</text>
        <dbReference type="Rhea" id="RHEA:23700"/>
        <dbReference type="ChEBI" id="CHEBI:15377"/>
        <dbReference type="ChEBI" id="CHEBI:15378"/>
        <dbReference type="ChEBI" id="CHEBI:57455"/>
        <dbReference type="ChEBI" id="CHEBI:195366"/>
        <dbReference type="EC" id="3.5.4.9"/>
    </reaction>
</comment>
<dbReference type="Pfam" id="PF00763">
    <property type="entry name" value="THF_DHG_CYH"/>
    <property type="match status" value="1"/>
</dbReference>
<dbReference type="SFLD" id="SFLDG01133">
    <property type="entry name" value="C1.5.4:_Enolase-phosphatase_Li"/>
    <property type="match status" value="1"/>
</dbReference>
<comment type="similarity">
    <text evidence="12">Belongs to the HAD-like hydrolase superfamily. MasA/MtnC family.</text>
</comment>
<dbReference type="GO" id="GO:0043874">
    <property type="term" value="F:acireductone synthase activity"/>
    <property type="evidence" value="ECO:0007669"/>
    <property type="project" value="UniProtKB-EC"/>
</dbReference>
<dbReference type="SUPFAM" id="SSF53223">
    <property type="entry name" value="Aminoacid dehydrogenase-like, N-terminal domain"/>
    <property type="match status" value="1"/>
</dbReference>
<dbReference type="AlphaFoldDB" id="T1JKV3"/>
<dbReference type="Gene3D" id="3.40.50.10860">
    <property type="entry name" value="Leucine Dehydrogenase, chain A, domain 1"/>
    <property type="match status" value="1"/>
</dbReference>
<dbReference type="eggNOG" id="KOG2630">
    <property type="taxonomic scope" value="Eukaryota"/>
</dbReference>
<dbReference type="HOGENOM" id="CLU_321920_0_0_1"/>
<dbReference type="SFLD" id="SFLDS00003">
    <property type="entry name" value="Haloacid_Dehalogenase"/>
    <property type="match status" value="1"/>
</dbReference>
<evidence type="ECO:0000256" key="2">
    <source>
        <dbReference type="ARBA" id="ARBA00011738"/>
    </source>
</evidence>
<keyword evidence="6" id="KW-0521">NADP</keyword>
<dbReference type="PANTHER" id="PTHR48099:SF5">
    <property type="entry name" value="C-1-TETRAHYDROFOLATE SYNTHASE, CYTOPLASMIC"/>
    <property type="match status" value="1"/>
</dbReference>
<feature type="binding site" evidence="12">
    <location>
        <position position="830"/>
    </location>
    <ligand>
        <name>substrate</name>
    </ligand>
</feature>
<dbReference type="SUPFAM" id="SSF51735">
    <property type="entry name" value="NAD(P)-binding Rossmann-fold domains"/>
    <property type="match status" value="1"/>
</dbReference>
<keyword evidence="12" id="KW-0479">Metal-binding</keyword>
<protein>
    <recommendedName>
        <fullName evidence="12">Enolase-phosphatase E1</fullName>
        <ecNumber evidence="12">3.1.3.77</ecNumber>
    </recommendedName>
    <alternativeName>
        <fullName evidence="12">2,3-diketo-5-methylthio-1-phosphopentane phosphatase</fullName>
    </alternativeName>
</protein>
<dbReference type="CDD" id="cd07990">
    <property type="entry name" value="LPLAT_LCLAT1-like"/>
    <property type="match status" value="1"/>
</dbReference>
<organism evidence="14 15">
    <name type="scientific">Strigamia maritima</name>
    <name type="common">European centipede</name>
    <name type="synonym">Geophilus maritimus</name>
    <dbReference type="NCBI Taxonomy" id="126957"/>
    <lineage>
        <taxon>Eukaryota</taxon>
        <taxon>Metazoa</taxon>
        <taxon>Ecdysozoa</taxon>
        <taxon>Arthropoda</taxon>
        <taxon>Myriapoda</taxon>
        <taxon>Chilopoda</taxon>
        <taxon>Pleurostigmophora</taxon>
        <taxon>Geophilomorpha</taxon>
        <taxon>Linotaeniidae</taxon>
        <taxon>Strigamia</taxon>
    </lineage>
</organism>
<evidence type="ECO:0000313" key="15">
    <source>
        <dbReference type="Proteomes" id="UP000014500"/>
    </source>
</evidence>
<comment type="subunit">
    <text evidence="2">Homodimer.</text>
</comment>
<evidence type="ECO:0000256" key="1">
    <source>
        <dbReference type="ARBA" id="ARBA00004777"/>
    </source>
</evidence>
<comment type="cofactor">
    <cofactor evidence="12">
        <name>Mg(2+)</name>
        <dbReference type="ChEBI" id="CHEBI:18420"/>
    </cofactor>
    <text evidence="12">Binds 1 Mg(2+) ion per subunit.</text>
</comment>
<dbReference type="InterPro" id="IPR020631">
    <property type="entry name" value="THF_DH/CycHdrlase_NAD-bd_dom"/>
</dbReference>
<keyword evidence="8 12" id="KW-0486">Methionine biosynthesis</keyword>
<keyword evidence="7" id="KW-0560">Oxidoreductase</keyword>
<evidence type="ECO:0000313" key="14">
    <source>
        <dbReference type="EnsemblMetazoa" id="SMAR014483-PA"/>
    </source>
</evidence>
<dbReference type="HAMAP" id="MF_03117">
    <property type="entry name" value="Salvage_MtnC_euk"/>
    <property type="match status" value="1"/>
</dbReference>
<reference evidence="14" key="2">
    <citation type="submission" date="2015-02" db="UniProtKB">
        <authorList>
            <consortium name="EnsemblMetazoa"/>
        </authorList>
    </citation>
    <scope>IDENTIFICATION</scope>
</reference>
<dbReference type="PANTHER" id="PTHR48099">
    <property type="entry name" value="C-1-TETRAHYDROFOLATE SYNTHASE, CYTOPLASMIC-RELATED"/>
    <property type="match status" value="1"/>
</dbReference>
<dbReference type="InterPro" id="IPR023943">
    <property type="entry name" value="Enolase-ppase_E1"/>
</dbReference>
<keyword evidence="5 12" id="KW-0378">Hydrolase</keyword>
<dbReference type="Proteomes" id="UP000014500">
    <property type="component" value="Unassembled WGS sequence"/>
</dbReference>
<comment type="catalytic activity">
    <reaction evidence="11">
        <text>(6S)-5,6,7,8-tetrahydrofolate + formate + ATP = (6R)-10-formyltetrahydrofolate + ADP + phosphate</text>
        <dbReference type="Rhea" id="RHEA:20221"/>
        <dbReference type="ChEBI" id="CHEBI:15740"/>
        <dbReference type="ChEBI" id="CHEBI:30616"/>
        <dbReference type="ChEBI" id="CHEBI:43474"/>
        <dbReference type="ChEBI" id="CHEBI:57453"/>
        <dbReference type="ChEBI" id="CHEBI:195366"/>
        <dbReference type="ChEBI" id="CHEBI:456216"/>
        <dbReference type="EC" id="6.3.4.3"/>
    </reaction>
</comment>
<dbReference type="eggNOG" id="KOG4230">
    <property type="taxonomic scope" value="Eukaryota"/>
</dbReference>
<dbReference type="NCBIfam" id="TIGR01691">
    <property type="entry name" value="enolase-ppase"/>
    <property type="match status" value="1"/>
</dbReference>
<dbReference type="PROSITE" id="PS00766">
    <property type="entry name" value="THF_DHG_CYH_1"/>
    <property type="match status" value="1"/>
</dbReference>
<proteinExistence type="inferred from homology"/>
<dbReference type="Pfam" id="PF00702">
    <property type="entry name" value="Hydrolase"/>
    <property type="match status" value="1"/>
</dbReference>
<dbReference type="FunFam" id="3.40.50.10860:FF:000005">
    <property type="entry name" value="C-1-tetrahydrofolate synthase, cytoplasmic, putative"/>
    <property type="match status" value="1"/>
</dbReference>
<dbReference type="InterPro" id="IPR027511">
    <property type="entry name" value="ENOPH1_eukaryotes"/>
</dbReference>
<evidence type="ECO:0000256" key="7">
    <source>
        <dbReference type="ARBA" id="ARBA00023002"/>
    </source>
</evidence>
<dbReference type="SUPFAM" id="SSF69593">
    <property type="entry name" value="Glycerol-3-phosphate (1)-acyltransferase"/>
    <property type="match status" value="1"/>
</dbReference>
<evidence type="ECO:0000256" key="8">
    <source>
        <dbReference type="ARBA" id="ARBA00023167"/>
    </source>
</evidence>
<dbReference type="CDD" id="cd01080">
    <property type="entry name" value="NAD_bind_m-THF_DH_Cyclohyd"/>
    <property type="match status" value="1"/>
</dbReference>
<dbReference type="GO" id="GO:0016746">
    <property type="term" value="F:acyltransferase activity"/>
    <property type="evidence" value="ECO:0007669"/>
    <property type="project" value="InterPro"/>
</dbReference>
<evidence type="ECO:0000256" key="10">
    <source>
        <dbReference type="ARBA" id="ARBA00036357"/>
    </source>
</evidence>
<comment type="pathway">
    <text evidence="12">Amino-acid biosynthesis; L-methionine biosynthesis via salvage pathway; L-methionine from S-methyl-5-thio-alpha-D-ribose 1-phosphate: step 4/6.</text>
</comment>
<dbReference type="InterPro" id="IPR032098">
    <property type="entry name" value="Acyltransf_C"/>
</dbReference>
<evidence type="ECO:0000256" key="3">
    <source>
        <dbReference type="ARBA" id="ARBA00022563"/>
    </source>
</evidence>
<dbReference type="InterPro" id="IPR020867">
    <property type="entry name" value="THF_DH/CycHdrlase_CS"/>
</dbReference>
<feature type="binding site" evidence="12">
    <location>
        <position position="855"/>
    </location>
    <ligand>
        <name>Mg(2+)</name>
        <dbReference type="ChEBI" id="CHEBI:18420"/>
    </ligand>
</feature>
<dbReference type="EnsemblMetazoa" id="SMAR014483-RA">
    <property type="protein sequence ID" value="SMAR014483-PA"/>
    <property type="gene ID" value="SMAR014483"/>
</dbReference>
<dbReference type="GO" id="GO:0005829">
    <property type="term" value="C:cytosol"/>
    <property type="evidence" value="ECO:0007669"/>
    <property type="project" value="TreeGrafter"/>
</dbReference>
<keyword evidence="12" id="KW-0963">Cytoplasm</keyword>
<evidence type="ECO:0000256" key="5">
    <source>
        <dbReference type="ARBA" id="ARBA00022801"/>
    </source>
</evidence>
<keyword evidence="12" id="KW-0539">Nucleus</keyword>
<dbReference type="InterPro" id="IPR000672">
    <property type="entry name" value="THF_DH/CycHdrlase"/>
</dbReference>
<dbReference type="Gene3D" id="1.10.720.60">
    <property type="match status" value="1"/>
</dbReference>
<comment type="subcellular location">
    <subcellularLocation>
        <location evidence="12">Cytoplasm</location>
    </subcellularLocation>
    <subcellularLocation>
        <location evidence="12">Nucleus</location>
    </subcellularLocation>
</comment>
<dbReference type="EMBL" id="JH431693">
    <property type="status" value="NOT_ANNOTATED_CDS"/>
    <property type="molecule type" value="Genomic_DNA"/>
</dbReference>
<dbReference type="InterPro" id="IPR046346">
    <property type="entry name" value="Aminoacid_DH-like_N_sf"/>
</dbReference>
<keyword evidence="3" id="KW-0554">One-carbon metabolism</keyword>
<evidence type="ECO:0000256" key="12">
    <source>
        <dbReference type="HAMAP-Rule" id="MF_03117"/>
    </source>
</evidence>
<dbReference type="UniPathway" id="UPA00904">
    <property type="reaction ID" value="UER00876"/>
</dbReference>
<dbReference type="GO" id="GO:0004488">
    <property type="term" value="F:methylenetetrahydrofolate dehydrogenase (NADP+) activity"/>
    <property type="evidence" value="ECO:0007669"/>
    <property type="project" value="InterPro"/>
</dbReference>
<accession>T1JKV3</accession>
<evidence type="ECO:0000256" key="9">
    <source>
        <dbReference type="ARBA" id="ARBA00023268"/>
    </source>
</evidence>
<dbReference type="GO" id="GO:0000287">
    <property type="term" value="F:magnesium ion binding"/>
    <property type="evidence" value="ECO:0007669"/>
    <property type="project" value="UniProtKB-UniRule"/>
</dbReference>
<feature type="binding site" evidence="12">
    <location>
        <begin position="796"/>
        <end position="797"/>
    </location>
    <ligand>
        <name>substrate</name>
    </ligand>
</feature>
<dbReference type="FunFam" id="3.40.50.1000:FF:000079">
    <property type="entry name" value="Enolase-phosphatase E1"/>
    <property type="match status" value="1"/>
</dbReference>
<dbReference type="GO" id="GO:0005634">
    <property type="term" value="C:nucleus"/>
    <property type="evidence" value="ECO:0007669"/>
    <property type="project" value="UniProtKB-SubCell"/>
</dbReference>
<dbReference type="Pfam" id="PF01553">
    <property type="entry name" value="Acyltransferase"/>
    <property type="match status" value="1"/>
</dbReference>
<reference evidence="15" key="1">
    <citation type="submission" date="2011-05" db="EMBL/GenBank/DDBJ databases">
        <authorList>
            <person name="Richards S.R."/>
            <person name="Qu J."/>
            <person name="Jiang H."/>
            <person name="Jhangiani S.N."/>
            <person name="Agravi P."/>
            <person name="Goodspeed R."/>
            <person name="Gross S."/>
            <person name="Mandapat C."/>
            <person name="Jackson L."/>
            <person name="Mathew T."/>
            <person name="Pu L."/>
            <person name="Thornton R."/>
            <person name="Saada N."/>
            <person name="Wilczek-Boney K.B."/>
            <person name="Lee S."/>
            <person name="Kovar C."/>
            <person name="Wu Y."/>
            <person name="Scherer S.E."/>
            <person name="Worley K.C."/>
            <person name="Muzny D.M."/>
            <person name="Gibbs R."/>
        </authorList>
    </citation>
    <scope>NUCLEOTIDE SEQUENCE</scope>
    <source>
        <strain evidence="15">Brora</strain>
    </source>
</reference>
<dbReference type="FunFam" id="3.40.50.720:FF:000006">
    <property type="entry name" value="Bifunctional protein FolD"/>
    <property type="match status" value="1"/>
</dbReference>
<dbReference type="GO" id="GO:0004477">
    <property type="term" value="F:methenyltetrahydrofolate cyclohydrolase activity"/>
    <property type="evidence" value="ECO:0007669"/>
    <property type="project" value="UniProtKB-EC"/>
</dbReference>
<dbReference type="STRING" id="126957.T1JKV3"/>
<keyword evidence="15" id="KW-1185">Reference proteome</keyword>
<feature type="binding site" evidence="12">
    <location>
        <position position="665"/>
    </location>
    <ligand>
        <name>Mg(2+)</name>
        <dbReference type="ChEBI" id="CHEBI:18420"/>
    </ligand>
</feature>
<dbReference type="GO" id="GO:0035999">
    <property type="term" value="P:tetrahydrofolate interconversion"/>
    <property type="evidence" value="ECO:0007669"/>
    <property type="project" value="TreeGrafter"/>
</dbReference>
<comment type="function">
    <text evidence="12">Bifunctional enzyme that catalyzes the enolization of 2,3-diketo-5-methylthiopentyl-1-phosphate (DK-MTP-1-P) into the intermediate 2-hydroxy-3-keto-5-methylthiopentenyl-1-phosphate (HK-MTPenyl-1-P), which is then dephosphorylated to form the acireductone 1,2-dihydroxy-3-keto-5-methylthiopentene (DHK-MTPene).</text>
</comment>
<evidence type="ECO:0000259" key="13">
    <source>
        <dbReference type="SMART" id="SM00563"/>
    </source>
</evidence>
<evidence type="ECO:0000256" key="11">
    <source>
        <dbReference type="ARBA" id="ARBA00049033"/>
    </source>
</evidence>
<feature type="domain" description="Phospholipid/glycerol acyltransferase" evidence="13">
    <location>
        <begin position="342"/>
        <end position="483"/>
    </location>
</feature>
<dbReference type="GO" id="GO:0019509">
    <property type="term" value="P:L-methionine salvage from methylthioadenosine"/>
    <property type="evidence" value="ECO:0007669"/>
    <property type="project" value="UniProtKB-UniRule"/>
</dbReference>
<dbReference type="InterPro" id="IPR023214">
    <property type="entry name" value="HAD_sf"/>
</dbReference>
<dbReference type="Pfam" id="PF16076">
    <property type="entry name" value="Acyltransf_C"/>
    <property type="match status" value="1"/>
</dbReference>
<dbReference type="Gene3D" id="3.40.50.1000">
    <property type="entry name" value="HAD superfamily/HAD-like"/>
    <property type="match status" value="1"/>
</dbReference>
<dbReference type="CDD" id="cd01629">
    <property type="entry name" value="HAD_EP"/>
    <property type="match status" value="1"/>
</dbReference>
<sequence length="900" mass="100651">MAENEAKILSGTDLAKEIKIRLQEEVKHLMETNKGFAPGLAIVQVGDREDSNVYIRMKLKAASEIGIDAKHIRFPSSITEDELLNGINTLNEDINVHGIIVQMPLDSSNKIDNNKATDAVSPLKDVDGLHTINAGKVARGVLDDSFIPCTPHGCLELIKKSGITIAGSRAVVVGRSRIVGMPMAELLIWNNATVTTCHTKTKEMDKVISEADILVVAAGRPQMIKGDCIKPGAVVIDCGINSIPDSSRKSGQRLVGDVDFDSAKLKASHITPVPGGVGPLTVAMLMHNTVQAAGRNIRCPRCSLSETKASFLLLISRSDIIEMNLSFEEVGEDVSSCYNQECLILVNHQSTGDVPVLMYCFQNKGNVVSDMMWLMERFFKYTNFGIVAYSHGDFFIKSGKDVRQTELDKLQRHLLQVYSRRRRKWLVLFPEGGFLRKRKATSQKYAKANNLPDLENVSLPRLGAMHTIITTLNPIISHAQSNHSLDNCHHIGNNGNQNHLNNHMHATVEEMSKKGEPIKWIIDITIGYSDKDPLGLPTICTGKRPPCKTVLHFRRYPIEELPRELNAMTTWLYDRWIEKEHMLNEYYETGKFPEIPSRHSKLLTTPRLVVLDNTWLVLLHFFFIASTAFHYYLITSIWAHICSVAGIMSAISINTSSKVILLDIEGTTTSISFVKDTLFPFVRSHLPEYIDSRWYESELQNDIEALRIQSKEDVLHNVPTVQIPNLGDINEIKTAVVKNVFLQMDSDRKTTALKRLQGHIWRQGYSEGKLSGHVYDDVPPAFIDWNRNGKKICIYSSGSVEAQKLLFGYSSHGNLLKYIIDHFDTNIGAKIESASYNNIASKLQCQPDEITFLTDIPIEAEAAKQSGMTAVLVQREGNNPLTSKDRESFLVITSFTEISL</sequence>
<dbReference type="SUPFAM" id="SSF56784">
    <property type="entry name" value="HAD-like"/>
    <property type="match status" value="1"/>
</dbReference>
<dbReference type="InterPro" id="IPR036412">
    <property type="entry name" value="HAD-like_sf"/>
</dbReference>
<comment type="pathway">
    <text evidence="1">One-carbon metabolism; tetrahydrofolate interconversion.</text>
</comment>
<evidence type="ECO:0000256" key="4">
    <source>
        <dbReference type="ARBA" id="ARBA00022605"/>
    </source>
</evidence>
<comment type="pathway">
    <text evidence="12">Amino-acid biosynthesis; L-methionine biosynthesis via salvage pathway; L-methionine from S-methyl-5-thio-alpha-D-ribose 1-phosphate: step 3/6.</text>
</comment>
<dbReference type="SMART" id="SM00563">
    <property type="entry name" value="PlsC"/>
    <property type="match status" value="1"/>
</dbReference>
<dbReference type="InterPro" id="IPR020630">
    <property type="entry name" value="THF_DH/CycHdrlase_cat_dom"/>
</dbReference>
<dbReference type="InterPro" id="IPR002123">
    <property type="entry name" value="Plipid/glycerol_acylTrfase"/>
</dbReference>
<dbReference type="EC" id="3.1.3.77" evidence="12"/>
<dbReference type="InterPro" id="IPR036291">
    <property type="entry name" value="NAD(P)-bd_dom_sf"/>
</dbReference>
<comment type="subunit">
    <text evidence="12">Monomer.</text>
</comment>
<keyword evidence="4 12" id="KW-0028">Amino-acid biosynthesis</keyword>
<feature type="binding site" evidence="12">
    <location>
        <position position="663"/>
    </location>
    <ligand>
        <name>Mg(2+)</name>
        <dbReference type="ChEBI" id="CHEBI:18420"/>
    </ligand>
</feature>
<dbReference type="GO" id="GO:0004329">
    <property type="term" value="F:formate-tetrahydrofolate ligase activity"/>
    <property type="evidence" value="ECO:0007669"/>
    <property type="project" value="UniProtKB-EC"/>
</dbReference>
<dbReference type="PRINTS" id="PR00085">
    <property type="entry name" value="THFDHDRGNASE"/>
</dbReference>
<dbReference type="SFLD" id="SFLDG01129">
    <property type="entry name" value="C1.5:_HAD__Beta-PGM__Phosphata"/>
    <property type="match status" value="1"/>
</dbReference>
<dbReference type="Gene3D" id="3.40.50.720">
    <property type="entry name" value="NAD(P)-binding Rossmann-like Domain"/>
    <property type="match status" value="1"/>
</dbReference>
<dbReference type="eggNOG" id="KOG1505">
    <property type="taxonomic scope" value="Eukaryota"/>
</dbReference>
<comment type="catalytic activity">
    <reaction evidence="12">
        <text>5-methylsulfanyl-2,3-dioxopentyl phosphate + H2O = 1,2-dihydroxy-5-(methylsulfanyl)pent-1-en-3-one + phosphate</text>
        <dbReference type="Rhea" id="RHEA:21700"/>
        <dbReference type="ChEBI" id="CHEBI:15377"/>
        <dbReference type="ChEBI" id="CHEBI:43474"/>
        <dbReference type="ChEBI" id="CHEBI:49252"/>
        <dbReference type="ChEBI" id="CHEBI:58828"/>
        <dbReference type="EC" id="3.1.3.77"/>
    </reaction>
</comment>
<name>T1JKV3_STRMM</name>
<dbReference type="HAMAP" id="MF_01576">
    <property type="entry name" value="THF_DHG_CYH"/>
    <property type="match status" value="1"/>
</dbReference>
<dbReference type="Pfam" id="PF02882">
    <property type="entry name" value="THF_DHG_CYH_C"/>
    <property type="match status" value="1"/>
</dbReference>